<comment type="caution">
    <text evidence="1">The sequence shown here is derived from an EMBL/GenBank/DDBJ whole genome shotgun (WGS) entry which is preliminary data.</text>
</comment>
<dbReference type="RefSeq" id="WP_241893455.1">
    <property type="nucleotide sequence ID" value="NZ_LVJN01000019.1"/>
</dbReference>
<reference evidence="1 2" key="1">
    <citation type="journal article" date="2016" name="BMC Genomics">
        <title>Combined genomic and structural analyses of a cultured magnetotactic bacterium reveals its niche adaptation to a dynamic environment.</title>
        <authorList>
            <person name="Araujo A.C."/>
            <person name="Morillo V."/>
            <person name="Cypriano J."/>
            <person name="Teixeira L.C."/>
            <person name="Leao P."/>
            <person name="Lyra S."/>
            <person name="Almeida L.G."/>
            <person name="Bazylinski D.A."/>
            <person name="Vasconcellos A.T."/>
            <person name="Abreu F."/>
            <person name="Lins U."/>
        </authorList>
    </citation>
    <scope>NUCLEOTIDE SEQUENCE [LARGE SCALE GENOMIC DNA]</scope>
    <source>
        <strain evidence="1 2">IT-1</strain>
    </source>
</reference>
<keyword evidence="2" id="KW-1185">Reference proteome</keyword>
<name>A0A1Y2K5A4_9PROT</name>
<evidence type="ECO:0000313" key="2">
    <source>
        <dbReference type="Proteomes" id="UP000194003"/>
    </source>
</evidence>
<proteinExistence type="predicted"/>
<dbReference type="EMBL" id="LVJN01000019">
    <property type="protein sequence ID" value="OSM04153.1"/>
    <property type="molecule type" value="Genomic_DNA"/>
</dbReference>
<gene>
    <name evidence="1" type="ORF">MAIT1_05271</name>
</gene>
<organism evidence="1 2">
    <name type="scientific">Magnetofaba australis IT-1</name>
    <dbReference type="NCBI Taxonomy" id="1434232"/>
    <lineage>
        <taxon>Bacteria</taxon>
        <taxon>Pseudomonadati</taxon>
        <taxon>Pseudomonadota</taxon>
        <taxon>Magnetococcia</taxon>
        <taxon>Magnetococcales</taxon>
        <taxon>Magnetococcaceae</taxon>
        <taxon>Magnetofaba</taxon>
    </lineage>
</organism>
<dbReference type="AlphaFoldDB" id="A0A1Y2K5A4"/>
<evidence type="ECO:0000313" key="1">
    <source>
        <dbReference type="EMBL" id="OSM04153.1"/>
    </source>
</evidence>
<sequence length="149" mass="16806">MPFTGDPALIADLTIARFTMDALRISDAGRVLMFSRVAKLHGRPTEFLPEYTDETVTRSLSDLLKEQGSQLTARHANLVLVELGILEVRTRDSANGKIKRFKALTEEGLAFGKNLISPHNERETQPHYYAARFPELLDRINAWLQRDAA</sequence>
<dbReference type="Proteomes" id="UP000194003">
    <property type="component" value="Unassembled WGS sequence"/>
</dbReference>
<protein>
    <submittedName>
        <fullName evidence="1">Putative prophage antirepressor</fullName>
    </submittedName>
</protein>
<accession>A0A1Y2K5A4</accession>